<comment type="caution">
    <text evidence="1">The sequence shown here is derived from an EMBL/GenBank/DDBJ whole genome shotgun (WGS) entry which is preliminary data.</text>
</comment>
<dbReference type="EMBL" id="DTBJ01000017">
    <property type="protein sequence ID" value="HGM58427.1"/>
    <property type="molecule type" value="Genomic_DNA"/>
</dbReference>
<reference evidence="1" key="1">
    <citation type="journal article" date="2020" name="mSystems">
        <title>Genome- and Community-Level Interaction Insights into Carbon Utilization and Element Cycling Functions of Hydrothermarchaeota in Hydrothermal Sediment.</title>
        <authorList>
            <person name="Zhou Z."/>
            <person name="Liu Y."/>
            <person name="Xu W."/>
            <person name="Pan J."/>
            <person name="Luo Z.H."/>
            <person name="Li M."/>
        </authorList>
    </citation>
    <scope>NUCLEOTIDE SEQUENCE [LARGE SCALE GENOMIC DNA]</scope>
    <source>
        <strain evidence="1">SpSt-642</strain>
    </source>
</reference>
<protein>
    <recommendedName>
        <fullName evidence="2">Double-stranded DNA-binding protein</fullName>
    </recommendedName>
</protein>
<sequence length="125" mass="14477">MSEDLPDSLKLKILKKWISESGKSSAAKESSSKSTVDLERIVYSKIVDDRGLELIKKVKQLYPEIYPTVLTILHDLINKGVVNELDGYTLYVLFNKYLNIPVKPDIRIRFVKRGKEVDFKEYLEK</sequence>
<proteinExistence type="predicted"/>
<accession>A0A7C4HCN5</accession>
<evidence type="ECO:0000313" key="1">
    <source>
        <dbReference type="EMBL" id="HGM58427.1"/>
    </source>
</evidence>
<organism evidence="1">
    <name type="scientific">Staphylothermus marinus</name>
    <dbReference type="NCBI Taxonomy" id="2280"/>
    <lineage>
        <taxon>Archaea</taxon>
        <taxon>Thermoproteota</taxon>
        <taxon>Thermoprotei</taxon>
        <taxon>Desulfurococcales</taxon>
        <taxon>Desulfurococcaceae</taxon>
        <taxon>Staphylothermus</taxon>
    </lineage>
</organism>
<name>A0A7C4HCN5_STAMA</name>
<gene>
    <name evidence="1" type="ORF">ENU14_02425</name>
</gene>
<dbReference type="AlphaFoldDB" id="A0A7C4HCN5"/>
<evidence type="ECO:0008006" key="2">
    <source>
        <dbReference type="Google" id="ProtNLM"/>
    </source>
</evidence>